<dbReference type="Pfam" id="PF13499">
    <property type="entry name" value="EF-hand_7"/>
    <property type="match status" value="1"/>
</dbReference>
<evidence type="ECO:0000259" key="1">
    <source>
        <dbReference type="PROSITE" id="PS50222"/>
    </source>
</evidence>
<accession>A0A8T1N8E2</accession>
<dbReference type="PROSITE" id="PS50222">
    <property type="entry name" value="EF_HAND_2"/>
    <property type="match status" value="2"/>
</dbReference>
<organism evidence="2 3">
    <name type="scientific">Carya illinoinensis</name>
    <name type="common">Pecan</name>
    <dbReference type="NCBI Taxonomy" id="32201"/>
    <lineage>
        <taxon>Eukaryota</taxon>
        <taxon>Viridiplantae</taxon>
        <taxon>Streptophyta</taxon>
        <taxon>Embryophyta</taxon>
        <taxon>Tracheophyta</taxon>
        <taxon>Spermatophyta</taxon>
        <taxon>Magnoliopsida</taxon>
        <taxon>eudicotyledons</taxon>
        <taxon>Gunneridae</taxon>
        <taxon>Pentapetalae</taxon>
        <taxon>rosids</taxon>
        <taxon>fabids</taxon>
        <taxon>Fagales</taxon>
        <taxon>Juglandaceae</taxon>
        <taxon>Carya</taxon>
    </lineage>
</organism>
<evidence type="ECO:0000313" key="2">
    <source>
        <dbReference type="EMBL" id="KAG6626565.1"/>
    </source>
</evidence>
<keyword evidence="3" id="KW-1185">Reference proteome</keyword>
<dbReference type="CDD" id="cd00051">
    <property type="entry name" value="EFh"/>
    <property type="match status" value="1"/>
</dbReference>
<proteinExistence type="predicted"/>
<dbReference type="InterPro" id="IPR002048">
    <property type="entry name" value="EF_hand_dom"/>
</dbReference>
<sequence>MAQKVAVKDASAKCSDAQLKSLYERCDTDKDSRLSQAELQNVLTEMGVEFPHLRAKSVLWHADENQDGYISLSEFGTLIKYALKLSTVPKA</sequence>
<dbReference type="EMBL" id="CM031823">
    <property type="protein sequence ID" value="KAG6626565.1"/>
    <property type="molecule type" value="Genomic_DNA"/>
</dbReference>
<evidence type="ECO:0000313" key="3">
    <source>
        <dbReference type="Proteomes" id="UP000811609"/>
    </source>
</evidence>
<dbReference type="PROSITE" id="PS00018">
    <property type="entry name" value="EF_HAND_1"/>
    <property type="match status" value="1"/>
</dbReference>
<feature type="domain" description="EF-hand" evidence="1">
    <location>
        <begin position="14"/>
        <end position="49"/>
    </location>
</feature>
<dbReference type="InterPro" id="IPR018247">
    <property type="entry name" value="EF_Hand_1_Ca_BS"/>
</dbReference>
<feature type="domain" description="EF-hand" evidence="1">
    <location>
        <begin position="61"/>
        <end position="85"/>
    </location>
</feature>
<reference evidence="2" key="1">
    <citation type="submission" date="2020-12" db="EMBL/GenBank/DDBJ databases">
        <title>WGS assembly of Carya illinoinensis cv. Pawnee.</title>
        <authorList>
            <person name="Platts A."/>
            <person name="Shu S."/>
            <person name="Wright S."/>
            <person name="Barry K."/>
            <person name="Edger P."/>
            <person name="Pires J.C."/>
            <person name="Schmutz J."/>
        </authorList>
    </citation>
    <scope>NUCLEOTIDE SEQUENCE</scope>
    <source>
        <tissue evidence="2">Leaf</tissue>
    </source>
</reference>
<dbReference type="AlphaFoldDB" id="A0A8T1N8E2"/>
<dbReference type="Proteomes" id="UP000811609">
    <property type="component" value="Chromosome 15"/>
</dbReference>
<gene>
    <name evidence="2" type="ORF">CIPAW_15G058100</name>
</gene>
<protein>
    <recommendedName>
        <fullName evidence="1">EF-hand domain-containing protein</fullName>
    </recommendedName>
</protein>
<dbReference type="GO" id="GO:0005509">
    <property type="term" value="F:calcium ion binding"/>
    <property type="evidence" value="ECO:0007669"/>
    <property type="project" value="InterPro"/>
</dbReference>
<name>A0A8T1N8E2_CARIL</name>
<comment type="caution">
    <text evidence="2">The sequence shown here is derived from an EMBL/GenBank/DDBJ whole genome shotgun (WGS) entry which is preliminary data.</text>
</comment>